<protein>
    <submittedName>
        <fullName evidence="1">Putative secreted protein</fullName>
    </submittedName>
</protein>
<reference evidence="1" key="1">
    <citation type="submission" date="2018-01" db="EMBL/GenBank/DDBJ databases">
        <title>An insight into the sialome of Amazonian anophelines.</title>
        <authorList>
            <person name="Ribeiro J.M."/>
            <person name="Scarpassa V."/>
            <person name="Calvo E."/>
        </authorList>
    </citation>
    <scope>NUCLEOTIDE SEQUENCE</scope>
    <source>
        <tissue evidence="1">Salivary glands</tissue>
    </source>
</reference>
<dbReference type="EMBL" id="GGFJ01011549">
    <property type="protein sequence ID" value="MBW60690.1"/>
    <property type="molecule type" value="Transcribed_RNA"/>
</dbReference>
<dbReference type="AlphaFoldDB" id="A0A2M4C5V3"/>
<evidence type="ECO:0000313" key="1">
    <source>
        <dbReference type="EMBL" id="MBW60690.1"/>
    </source>
</evidence>
<proteinExistence type="predicted"/>
<name>A0A2M4C5V3_9DIPT</name>
<sequence length="189" mass="21000">MARRLTAKHFWIAIVPCNALTHRPVVGGIAERILAANRAHTRIFARFRAQIAVPPVVTLIVVFALRSLAADTLAPARQPVTALDRTDATASLVDDQTTFQGAHAPARFVDLQTILFTARLTVVVLRQSVPWRTRALTVHIADKSTIRRTESHLVTLNGRVALVSRQTLADHRAHRQRVEHLADRVNTAR</sequence>
<accession>A0A2M4C5V3</accession>
<organism evidence="1">
    <name type="scientific">Anopheles marajoara</name>
    <dbReference type="NCBI Taxonomy" id="58244"/>
    <lineage>
        <taxon>Eukaryota</taxon>
        <taxon>Metazoa</taxon>
        <taxon>Ecdysozoa</taxon>
        <taxon>Arthropoda</taxon>
        <taxon>Hexapoda</taxon>
        <taxon>Insecta</taxon>
        <taxon>Pterygota</taxon>
        <taxon>Neoptera</taxon>
        <taxon>Endopterygota</taxon>
        <taxon>Diptera</taxon>
        <taxon>Nematocera</taxon>
        <taxon>Culicoidea</taxon>
        <taxon>Culicidae</taxon>
        <taxon>Anophelinae</taxon>
        <taxon>Anopheles</taxon>
    </lineage>
</organism>